<sequence>MEETKQMILMENLKRLVSGEAAPCYLTSRGFEYGKAEGSRIDLDGLEPVIEFIHTHLRRTESINTSQTSYGLKSIYERCNREQISNGLWIAAMLACGYMCRPAEPFSTEVHFNVYSVSRRGEHKITGGIALEKEEKRV</sequence>
<evidence type="ECO:0000313" key="2">
    <source>
        <dbReference type="Proteomes" id="UP000321456"/>
    </source>
</evidence>
<gene>
    <name evidence="1" type="ORF">FVB32_16110</name>
</gene>
<name>A0A5C8V4Y6_9FLAO</name>
<keyword evidence="2" id="KW-1185">Reference proteome</keyword>
<comment type="caution">
    <text evidence="1">The sequence shown here is derived from an EMBL/GenBank/DDBJ whole genome shotgun (WGS) entry which is preliminary data.</text>
</comment>
<reference evidence="1 2" key="1">
    <citation type="submission" date="2019-08" db="EMBL/GenBank/DDBJ databases">
        <title>Professor.</title>
        <authorList>
            <person name="Park J.S."/>
        </authorList>
    </citation>
    <scope>NUCLEOTIDE SEQUENCE [LARGE SCALE GENOMIC DNA]</scope>
    <source>
        <strain evidence="1 2">176CP5-101</strain>
    </source>
</reference>
<organism evidence="1 2">
    <name type="scientific">Flagellimonas hymeniacidonis</name>
    <dbReference type="NCBI Taxonomy" id="2603628"/>
    <lineage>
        <taxon>Bacteria</taxon>
        <taxon>Pseudomonadati</taxon>
        <taxon>Bacteroidota</taxon>
        <taxon>Flavobacteriia</taxon>
        <taxon>Flavobacteriales</taxon>
        <taxon>Flavobacteriaceae</taxon>
        <taxon>Flagellimonas</taxon>
    </lineage>
</organism>
<proteinExistence type="predicted"/>
<dbReference type="EMBL" id="VRUR01000002">
    <property type="protein sequence ID" value="TXN36082.1"/>
    <property type="molecule type" value="Genomic_DNA"/>
</dbReference>
<accession>A0A5C8V4Y6</accession>
<dbReference type="RefSeq" id="WP_147744853.1">
    <property type="nucleotide sequence ID" value="NZ_VRUR01000002.1"/>
</dbReference>
<evidence type="ECO:0000313" key="1">
    <source>
        <dbReference type="EMBL" id="TXN36082.1"/>
    </source>
</evidence>
<protein>
    <submittedName>
        <fullName evidence="1">Uncharacterized protein</fullName>
    </submittedName>
</protein>
<dbReference type="AlphaFoldDB" id="A0A5C8V4Y6"/>
<dbReference type="Proteomes" id="UP000321456">
    <property type="component" value="Unassembled WGS sequence"/>
</dbReference>